<dbReference type="InterPro" id="IPR001789">
    <property type="entry name" value="Sig_transdc_resp-reg_receiver"/>
</dbReference>
<dbReference type="CDD" id="cd00130">
    <property type="entry name" value="PAS"/>
    <property type="match status" value="1"/>
</dbReference>
<dbReference type="SMART" id="SM00388">
    <property type="entry name" value="HisKA"/>
    <property type="match status" value="1"/>
</dbReference>
<dbReference type="PANTHER" id="PTHR45339">
    <property type="entry name" value="HYBRID SIGNAL TRANSDUCTION HISTIDINE KINASE J"/>
    <property type="match status" value="1"/>
</dbReference>
<dbReference type="InterPro" id="IPR036097">
    <property type="entry name" value="HisK_dim/P_sf"/>
</dbReference>
<keyword evidence="13" id="KW-0547">Nucleotide-binding</keyword>
<dbReference type="Gene3D" id="3.30.565.10">
    <property type="entry name" value="Histidine kinase-like ATPase, C-terminal domain"/>
    <property type="match status" value="1"/>
</dbReference>
<accession>A0ABT2U5Z8</accession>
<keyword evidence="5" id="KW-0808">Transferase</keyword>
<dbReference type="PROSITE" id="PS50110">
    <property type="entry name" value="RESPONSE_REGULATORY"/>
    <property type="match status" value="1"/>
</dbReference>
<name>A0ABT2U5Z8_9FIRM</name>
<dbReference type="RefSeq" id="WP_147574159.1">
    <property type="nucleotide sequence ID" value="NZ_JAOQJE010000006.1"/>
</dbReference>
<comment type="function">
    <text evidence="7">May play the central regulatory role in sporulation. It may be an element of the effector pathway responsible for the activation of sporulation genes in response to nutritional stress. Spo0A may act in concert with spo0H (a sigma factor) to control the expression of some genes that are critical to the sporulation process.</text>
</comment>
<evidence type="ECO:0000256" key="8">
    <source>
        <dbReference type="PROSITE-ProRule" id="PRU00169"/>
    </source>
</evidence>
<evidence type="ECO:0000313" key="14">
    <source>
        <dbReference type="Proteomes" id="UP001652397"/>
    </source>
</evidence>
<evidence type="ECO:0000256" key="5">
    <source>
        <dbReference type="ARBA" id="ARBA00022777"/>
    </source>
</evidence>
<evidence type="ECO:0000256" key="4">
    <source>
        <dbReference type="ARBA" id="ARBA00022553"/>
    </source>
</evidence>
<protein>
    <recommendedName>
        <fullName evidence="3">Stage 0 sporulation protein A homolog</fullName>
        <ecNumber evidence="2">2.7.13.3</ecNumber>
    </recommendedName>
</protein>
<evidence type="ECO:0000256" key="7">
    <source>
        <dbReference type="ARBA" id="ARBA00024867"/>
    </source>
</evidence>
<dbReference type="PRINTS" id="PR00344">
    <property type="entry name" value="BCTRLSENSOR"/>
</dbReference>
<dbReference type="InterPro" id="IPR003594">
    <property type="entry name" value="HATPase_dom"/>
</dbReference>
<feature type="domain" description="PAC" evidence="12">
    <location>
        <begin position="251"/>
        <end position="302"/>
    </location>
</feature>
<dbReference type="Pfam" id="PF08447">
    <property type="entry name" value="PAS_3"/>
    <property type="match status" value="1"/>
</dbReference>
<organism evidence="13 14">
    <name type="scientific">Agathobaculum ammoniilyticum</name>
    <dbReference type="NCBI Taxonomy" id="2981778"/>
    <lineage>
        <taxon>Bacteria</taxon>
        <taxon>Bacillati</taxon>
        <taxon>Bacillota</taxon>
        <taxon>Clostridia</taxon>
        <taxon>Eubacteriales</taxon>
        <taxon>Butyricicoccaceae</taxon>
        <taxon>Agathobaculum</taxon>
    </lineage>
</organism>
<evidence type="ECO:0000313" key="13">
    <source>
        <dbReference type="EMBL" id="MCU6789204.1"/>
    </source>
</evidence>
<evidence type="ECO:0000259" key="11">
    <source>
        <dbReference type="PROSITE" id="PS50110"/>
    </source>
</evidence>
<reference evidence="13 14" key="1">
    <citation type="journal article" date="2021" name="ISME Commun">
        <title>Automated analysis of genomic sequences facilitates high-throughput and comprehensive description of bacteria.</title>
        <authorList>
            <person name="Hitch T.C.A."/>
        </authorList>
    </citation>
    <scope>NUCLEOTIDE SEQUENCE [LARGE SCALE GENOMIC DNA]</scope>
    <source>
        <strain evidence="13 14">Sanger_34</strain>
    </source>
</reference>
<feature type="domain" description="Response regulatory" evidence="11">
    <location>
        <begin position="838"/>
        <end position="959"/>
    </location>
</feature>
<dbReference type="PROSITE" id="PS50109">
    <property type="entry name" value="HIS_KIN"/>
    <property type="match status" value="1"/>
</dbReference>
<keyword evidence="4 8" id="KW-0597">Phosphoprotein</keyword>
<dbReference type="InterPro" id="IPR013655">
    <property type="entry name" value="PAS_fold_3"/>
</dbReference>
<dbReference type="Gene3D" id="1.10.287.130">
    <property type="match status" value="1"/>
</dbReference>
<dbReference type="CDD" id="cd16922">
    <property type="entry name" value="HATPase_EvgS-ArcB-TorS-like"/>
    <property type="match status" value="1"/>
</dbReference>
<dbReference type="SUPFAM" id="SSF55874">
    <property type="entry name" value="ATPase domain of HSP90 chaperone/DNA topoisomerase II/histidine kinase"/>
    <property type="match status" value="1"/>
</dbReference>
<dbReference type="InterPro" id="IPR003661">
    <property type="entry name" value="HisK_dim/P_dom"/>
</dbReference>
<dbReference type="NCBIfam" id="TIGR00229">
    <property type="entry name" value="sensory_box"/>
    <property type="match status" value="1"/>
</dbReference>
<proteinExistence type="predicted"/>
<dbReference type="SMART" id="SM00387">
    <property type="entry name" value="HATPase_c"/>
    <property type="match status" value="1"/>
</dbReference>
<comment type="catalytic activity">
    <reaction evidence="1">
        <text>ATP + protein L-histidine = ADP + protein N-phospho-L-histidine.</text>
        <dbReference type="EC" id="2.7.13.3"/>
    </reaction>
</comment>
<dbReference type="InterPro" id="IPR011006">
    <property type="entry name" value="CheY-like_superfamily"/>
</dbReference>
<keyword evidence="14" id="KW-1185">Reference proteome</keyword>
<dbReference type="PANTHER" id="PTHR45339:SF1">
    <property type="entry name" value="HYBRID SIGNAL TRANSDUCTION HISTIDINE KINASE J"/>
    <property type="match status" value="1"/>
</dbReference>
<dbReference type="SUPFAM" id="SSF55785">
    <property type="entry name" value="PYP-like sensor domain (PAS domain)"/>
    <property type="match status" value="1"/>
</dbReference>
<dbReference type="Gene3D" id="3.30.450.20">
    <property type="entry name" value="PAS domain"/>
    <property type="match status" value="1"/>
</dbReference>
<dbReference type="Pfam" id="PF02518">
    <property type="entry name" value="HATPase_c"/>
    <property type="match status" value="1"/>
</dbReference>
<feature type="coiled-coil region" evidence="9">
    <location>
        <begin position="558"/>
        <end position="585"/>
    </location>
</feature>
<dbReference type="CDD" id="cd17546">
    <property type="entry name" value="REC_hyHK_CKI1_RcsC-like"/>
    <property type="match status" value="1"/>
</dbReference>
<dbReference type="InterPro" id="IPR004358">
    <property type="entry name" value="Sig_transdc_His_kin-like_C"/>
</dbReference>
<dbReference type="EMBL" id="JAOQJE010000006">
    <property type="protein sequence ID" value="MCU6789204.1"/>
    <property type="molecule type" value="Genomic_DNA"/>
</dbReference>
<dbReference type="PROSITE" id="PS50113">
    <property type="entry name" value="PAC"/>
    <property type="match status" value="1"/>
</dbReference>
<evidence type="ECO:0000259" key="12">
    <source>
        <dbReference type="PROSITE" id="PS50113"/>
    </source>
</evidence>
<dbReference type="InterPro" id="IPR035965">
    <property type="entry name" value="PAS-like_dom_sf"/>
</dbReference>
<dbReference type="InterPro" id="IPR036890">
    <property type="entry name" value="HATPase_C_sf"/>
</dbReference>
<evidence type="ECO:0000256" key="6">
    <source>
        <dbReference type="ARBA" id="ARBA00023012"/>
    </source>
</evidence>
<feature type="modified residue" description="4-aspartylphosphate" evidence="8">
    <location>
        <position position="890"/>
    </location>
</feature>
<dbReference type="CDD" id="cd00082">
    <property type="entry name" value="HisKA"/>
    <property type="match status" value="1"/>
</dbReference>
<dbReference type="GO" id="GO:0005524">
    <property type="term" value="F:ATP binding"/>
    <property type="evidence" value="ECO:0007669"/>
    <property type="project" value="UniProtKB-KW"/>
</dbReference>
<evidence type="ECO:0000259" key="10">
    <source>
        <dbReference type="PROSITE" id="PS50109"/>
    </source>
</evidence>
<evidence type="ECO:0000256" key="9">
    <source>
        <dbReference type="SAM" id="Coils"/>
    </source>
</evidence>
<dbReference type="SUPFAM" id="SSF47384">
    <property type="entry name" value="Homodimeric domain of signal transducing histidine kinase"/>
    <property type="match status" value="1"/>
</dbReference>
<keyword evidence="6" id="KW-0902">Two-component regulatory system</keyword>
<sequence length="968" mass="110042">MEQALRTAREKHIELSTHFWLKSKNDRQIWCHLVGWTVEEEFFVLFSGLSPEVQLFQHIVSESADNIYVIDSENYNLLYANSLKSRDGAQSAFSVGKCYEVLHGRTEPCEFCSLYSSAAAQPEGAEAYEMNGRTYTTRTQSIDWNGRPAYIKYVRDTTEELKERRAKERLEQYFQTAVKYLPGGMAVIRHDAEGNIKPEYLSEGFSEMLDMPHEDAWAMYQENALAGVHPDDQAFVQENMERCISEKREKYELEYRLQKGNGKYIWVKTKVSVIQCDGDCVRVYADYHDVTAEKKVKEQLRQQYQEQIYQHYQLAGPDALILGHCDITKNQILEIVDHTDSDLLSLFGSEREKFFTGLGTLIVDQEERKTFYSKYLNEPAQRAYAADNREIVMSCFIDLPKQRAGRYVQFKVLLVEMPDTGDITGILTVTDVTKKAIRDKIFLTLSSTKYDLVADVDLLADQYEIVSGGDDNIPEMAGCNSGRIRKVVEETLVKDSCEEGYVEKMLDPTTMLERLKSQGSYSFIFSVCNAAGEIRTKKMHVSAIDLRLGRVCFIRADVTDVVNAERKAKEELEKALREAENASKVKSDFLSSMSHDIRTPMNAIVGMTTLALANLDNTDKLRDYLHKISVSSQHLLSLINDILDMSQIEQSKIQLNLQTIHIEELIGNISSIMTTQAENMGLCFKIETGVFRHIKFTGDALRIKQILINLLSNAFKFTWEGGMVIFRVEEINTESHGCVRYRFTVQDTGIGIRDEFLNRLFEPFNRSERVSKVEGTGLGLSITKGLVDLMGGTIQVESKLRKGTKFEVELEFAVPAEQEQHPQDVPVEVGHGDLSGYHFLLVEDNEINSEILGELLQMWGATFTLRRDGLQAVNEFNQSAPGTYDAIFMDIQMPVMNGYKATREIRRLDHPDAASIPIFAMTANAFAQDVRDALDAGMNAHISKPVEMDLLYSTVSKYLKKKNDPSHR</sequence>
<dbReference type="SMART" id="SM00448">
    <property type="entry name" value="REC"/>
    <property type="match status" value="1"/>
</dbReference>
<comment type="caution">
    <text evidence="13">The sequence shown here is derived from an EMBL/GenBank/DDBJ whole genome shotgun (WGS) entry which is preliminary data.</text>
</comment>
<evidence type="ECO:0000256" key="2">
    <source>
        <dbReference type="ARBA" id="ARBA00012438"/>
    </source>
</evidence>
<dbReference type="Gene3D" id="3.40.50.2300">
    <property type="match status" value="1"/>
</dbReference>
<dbReference type="InterPro" id="IPR005467">
    <property type="entry name" value="His_kinase_dom"/>
</dbReference>
<dbReference type="InterPro" id="IPR000014">
    <property type="entry name" value="PAS"/>
</dbReference>
<dbReference type="Pfam" id="PF00512">
    <property type="entry name" value="HisKA"/>
    <property type="match status" value="1"/>
</dbReference>
<evidence type="ECO:0000256" key="1">
    <source>
        <dbReference type="ARBA" id="ARBA00000085"/>
    </source>
</evidence>
<dbReference type="Pfam" id="PF00072">
    <property type="entry name" value="Response_reg"/>
    <property type="match status" value="1"/>
</dbReference>
<dbReference type="Proteomes" id="UP001652397">
    <property type="component" value="Unassembled WGS sequence"/>
</dbReference>
<dbReference type="EC" id="2.7.13.3" evidence="2"/>
<gene>
    <name evidence="13" type="ORF">OCV66_08920</name>
</gene>
<evidence type="ECO:0000256" key="3">
    <source>
        <dbReference type="ARBA" id="ARBA00018672"/>
    </source>
</evidence>
<keyword evidence="5" id="KW-0418">Kinase</keyword>
<dbReference type="SUPFAM" id="SSF52172">
    <property type="entry name" value="CheY-like"/>
    <property type="match status" value="1"/>
</dbReference>
<keyword evidence="9" id="KW-0175">Coiled coil</keyword>
<keyword evidence="13" id="KW-0067">ATP-binding</keyword>
<feature type="domain" description="Histidine kinase" evidence="10">
    <location>
        <begin position="592"/>
        <end position="814"/>
    </location>
</feature>
<dbReference type="InterPro" id="IPR000700">
    <property type="entry name" value="PAS-assoc_C"/>
</dbReference>